<dbReference type="PANTHER" id="PTHR43642">
    <property type="entry name" value="HYBRID SIGNAL TRANSDUCTION HISTIDINE KINASE G"/>
    <property type="match status" value="1"/>
</dbReference>
<dbReference type="SUPFAM" id="SSF55781">
    <property type="entry name" value="GAF domain-like"/>
    <property type="match status" value="1"/>
</dbReference>
<evidence type="ECO:0000259" key="4">
    <source>
        <dbReference type="PROSITE" id="PS50011"/>
    </source>
</evidence>
<keyword evidence="2" id="KW-0804">Transcription</keyword>
<dbReference type="InterPro" id="IPR000792">
    <property type="entry name" value="Tscrpt_reg_LuxR_C"/>
</dbReference>
<dbReference type="Proteomes" id="UP000507962">
    <property type="component" value="Unassembled WGS sequence"/>
</dbReference>
<dbReference type="CDD" id="cd14014">
    <property type="entry name" value="STKc_PknB_like"/>
    <property type="match status" value="1"/>
</dbReference>
<proteinExistence type="predicted"/>
<dbReference type="GO" id="GO:0006355">
    <property type="term" value="P:regulation of DNA-templated transcription"/>
    <property type="evidence" value="ECO:0007669"/>
    <property type="project" value="InterPro"/>
</dbReference>
<evidence type="ECO:0000256" key="2">
    <source>
        <dbReference type="ARBA" id="ARBA00023163"/>
    </source>
</evidence>
<dbReference type="SUPFAM" id="SSF46894">
    <property type="entry name" value="C-terminal effector domain of the bipartite response regulators"/>
    <property type="match status" value="1"/>
</dbReference>
<dbReference type="SMART" id="SM00421">
    <property type="entry name" value="HTH_LUXR"/>
    <property type="match status" value="1"/>
</dbReference>
<dbReference type="Gene3D" id="3.40.50.300">
    <property type="entry name" value="P-loop containing nucleotide triphosphate hydrolases"/>
    <property type="match status" value="1"/>
</dbReference>
<dbReference type="EMBL" id="CAADHO010000014">
    <property type="protein sequence ID" value="VFQ47153.1"/>
    <property type="molecule type" value="Genomic_DNA"/>
</dbReference>
<dbReference type="InterPro" id="IPR000719">
    <property type="entry name" value="Prot_kinase_dom"/>
</dbReference>
<dbReference type="PROSITE" id="PS50043">
    <property type="entry name" value="HTH_LUXR_2"/>
    <property type="match status" value="1"/>
</dbReference>
<keyword evidence="3" id="KW-0175">Coiled coil</keyword>
<reference evidence="6 7" key="1">
    <citation type="submission" date="2019-03" db="EMBL/GenBank/DDBJ databases">
        <authorList>
            <person name="Nijsse B."/>
        </authorList>
    </citation>
    <scope>NUCLEOTIDE SEQUENCE [LARGE SCALE GENOMIC DNA]</scope>
    <source>
        <strain evidence="6">Desulfoluna butyratoxydans MSL71</strain>
    </source>
</reference>
<dbReference type="PROSITE" id="PS50011">
    <property type="entry name" value="PROTEIN_KINASE_DOM"/>
    <property type="match status" value="1"/>
</dbReference>
<dbReference type="InterPro" id="IPR011990">
    <property type="entry name" value="TPR-like_helical_dom_sf"/>
</dbReference>
<dbReference type="GO" id="GO:0003677">
    <property type="term" value="F:DNA binding"/>
    <property type="evidence" value="ECO:0007669"/>
    <property type="project" value="InterPro"/>
</dbReference>
<dbReference type="InterPro" id="IPR003018">
    <property type="entry name" value="GAF"/>
</dbReference>
<accession>A0A4U8YZF5</accession>
<dbReference type="InterPro" id="IPR036388">
    <property type="entry name" value="WH-like_DNA-bd_sf"/>
</dbReference>
<dbReference type="PRINTS" id="PR00038">
    <property type="entry name" value="HTHLUXR"/>
</dbReference>
<evidence type="ECO:0000313" key="6">
    <source>
        <dbReference type="EMBL" id="VFQ47153.1"/>
    </source>
</evidence>
<gene>
    <name evidence="6" type="ORF">MSL71_48390</name>
</gene>
<dbReference type="GO" id="GO:0005524">
    <property type="term" value="F:ATP binding"/>
    <property type="evidence" value="ECO:0007669"/>
    <property type="project" value="InterPro"/>
</dbReference>
<dbReference type="SUPFAM" id="SSF48452">
    <property type="entry name" value="TPR-like"/>
    <property type="match status" value="1"/>
</dbReference>
<dbReference type="Pfam" id="PF00196">
    <property type="entry name" value="GerE"/>
    <property type="match status" value="1"/>
</dbReference>
<dbReference type="PANTHER" id="PTHR43642:SF1">
    <property type="entry name" value="HYBRID SIGNAL TRANSDUCTION HISTIDINE KINASE G"/>
    <property type="match status" value="1"/>
</dbReference>
<feature type="domain" description="Protein kinase" evidence="4">
    <location>
        <begin position="7"/>
        <end position="269"/>
    </location>
</feature>
<keyword evidence="1" id="KW-0805">Transcription regulation</keyword>
<organism evidence="6 7">
    <name type="scientific">Desulfoluna butyratoxydans</name>
    <dbReference type="NCBI Taxonomy" id="231438"/>
    <lineage>
        <taxon>Bacteria</taxon>
        <taxon>Pseudomonadati</taxon>
        <taxon>Thermodesulfobacteriota</taxon>
        <taxon>Desulfobacteria</taxon>
        <taxon>Desulfobacterales</taxon>
        <taxon>Desulfolunaceae</taxon>
        <taxon>Desulfoluna</taxon>
    </lineage>
</organism>
<dbReference type="Pfam" id="PF00069">
    <property type="entry name" value="Pkinase"/>
    <property type="match status" value="1"/>
</dbReference>
<evidence type="ECO:0000256" key="1">
    <source>
        <dbReference type="ARBA" id="ARBA00023015"/>
    </source>
</evidence>
<dbReference type="InterPro" id="IPR041664">
    <property type="entry name" value="AAA_16"/>
</dbReference>
<dbReference type="SUPFAM" id="SSF56112">
    <property type="entry name" value="Protein kinase-like (PK-like)"/>
    <property type="match status" value="1"/>
</dbReference>
<dbReference type="Gene3D" id="3.30.200.20">
    <property type="entry name" value="Phosphorylase Kinase, domain 1"/>
    <property type="match status" value="1"/>
</dbReference>
<dbReference type="SUPFAM" id="SSF52540">
    <property type="entry name" value="P-loop containing nucleoside triphosphate hydrolases"/>
    <property type="match status" value="1"/>
</dbReference>
<evidence type="ECO:0000256" key="3">
    <source>
        <dbReference type="SAM" id="Coils"/>
    </source>
</evidence>
<name>A0A4U8YZF5_9BACT</name>
<dbReference type="CDD" id="cd06170">
    <property type="entry name" value="LuxR_C_like"/>
    <property type="match status" value="1"/>
</dbReference>
<evidence type="ECO:0000259" key="5">
    <source>
        <dbReference type="PROSITE" id="PS50043"/>
    </source>
</evidence>
<dbReference type="InterPro" id="IPR029016">
    <property type="entry name" value="GAF-like_dom_sf"/>
</dbReference>
<feature type="coiled-coil region" evidence="3">
    <location>
        <begin position="1469"/>
        <end position="1520"/>
    </location>
</feature>
<dbReference type="SMART" id="SM00065">
    <property type="entry name" value="GAF"/>
    <property type="match status" value="1"/>
</dbReference>
<dbReference type="Pfam" id="PF13185">
    <property type="entry name" value="GAF_2"/>
    <property type="match status" value="1"/>
</dbReference>
<dbReference type="GO" id="GO:0004672">
    <property type="term" value="F:protein kinase activity"/>
    <property type="evidence" value="ECO:0007669"/>
    <property type="project" value="InterPro"/>
</dbReference>
<feature type="domain" description="HTH luxR-type" evidence="5">
    <location>
        <begin position="1585"/>
        <end position="1650"/>
    </location>
</feature>
<dbReference type="Gene3D" id="3.30.450.40">
    <property type="match status" value="1"/>
</dbReference>
<dbReference type="InterPro" id="IPR053159">
    <property type="entry name" value="Hybrid_Histidine_Kinase"/>
</dbReference>
<dbReference type="PROSITE" id="PS00622">
    <property type="entry name" value="HTH_LUXR_1"/>
    <property type="match status" value="1"/>
</dbReference>
<protein>
    <submittedName>
        <fullName evidence="6">Transcription regulator luxr c-terminal</fullName>
    </submittedName>
</protein>
<dbReference type="InterPro" id="IPR016032">
    <property type="entry name" value="Sig_transdc_resp-reg_C-effctor"/>
</dbReference>
<dbReference type="Pfam" id="PF13191">
    <property type="entry name" value="AAA_16"/>
    <property type="match status" value="1"/>
</dbReference>
<dbReference type="Gene3D" id="1.10.10.10">
    <property type="entry name" value="Winged helix-like DNA-binding domain superfamily/Winged helix DNA-binding domain"/>
    <property type="match status" value="1"/>
</dbReference>
<dbReference type="Gene3D" id="1.10.510.10">
    <property type="entry name" value="Transferase(Phosphotransferase) domain 1"/>
    <property type="match status" value="1"/>
</dbReference>
<keyword evidence="7" id="KW-1185">Reference proteome</keyword>
<evidence type="ECO:0000313" key="7">
    <source>
        <dbReference type="Proteomes" id="UP000507962"/>
    </source>
</evidence>
<dbReference type="InterPro" id="IPR027417">
    <property type="entry name" value="P-loop_NTPase"/>
</dbReference>
<sequence length="1650" mass="184382">MAVIDEFVQPELVFQDRVSGYYRAWSTAHSRKVILKVLKRERPGESEVEMVKHEYAILRELSHPGIIKTYGLKQTSLGLTLILEDIDGEPLKKLYDTGLPGRDVLISWFLDFSRTLAYCHQAGVVHGHITPSHIIVNQDTGQVQMGGFNNEPGVIRDDEFQEVDHLLTALAYSAPELTVAREGEPDHRSDLYSLGVVMYEAFTGRLPFDMETVGGMIHSRVALTPARPCSLCLEIPRWLDEIIMGLMNRNPEGRVPSAEALIEAMEAGMRTGESADYLSLRPSLPHGEAVLCGRDDEKRELAQWVKGIAEVGAAAFERPGVMVLSGAAGCGKTALAEWLCRYARQHHPEVIVASGKFDQSVERPGAAFVGALQQVVSTLLGEPDAKLREWRKVIKRLMGDGVAVLSSMVPDFSLLLETEQGEAPMDLESSAKANVIHMAMANFFRVFKQMGRPLILFIDDIQWADEDSRLFLNLLTGISGEKVGLLAAFRTSEGKSALVESFFQASTMKKEGIVDVMPIQGLDSLAVETFLSMCLGEDRKRIAPLAELVYAKTGGIPYHVNAFLERILSGGELVRAHGPEGETWHWNQQKLEALPMCTSAAQWISERVDGLDMQMRRLVESASLLGHKVVPELLAMVVQRSEEKVRQGLELLCDKKILVRTREGYCFAHDLVQKAAYERMTQGQRELAHFSAGMHIYEGLKHRAGPYLFDIVYQFNASGSVPIRESYRKELVLLNLDAGKQAMETSSFGQALECFRCGLRFLGEDGWEREYSLSLEMTSAAAEAAYALGEYTVMEAHVATVEKEARNDWDCVNVWRMRIRGAIAANDLTGAIAFSREALGRFGFRLPEKATRLHQLAGLLRIRSSLARLGRKGLEQVPAMTDAEHLSIMELFFSATMAAYLSGSELSPLIIFTALRYSLKHGRSKHTPFLLAAYGFICLRVDNKVEKGTAHAYNALSLLEKEEQSGVRGKTLSLTVCLVQHWKEPIQDLFPVYLRAYEQSLAEGDTEYAGGAVSAWFYTRFFGSDDLHQLARDMVTYGEEMERLRLPFTGTVRNLQQTVANLTDAKAQPVAFSGPFFTDDERPRGGDMPNDHIAALNYHITKGLLAFLFGDDALALHHVGRYAALIDMVTSTYTIPVFSAFAAAICARHGGRGLPFRQNGWMKLVREIEKKLGKAAVDAPCNFAHLHDMVRAERFMARKNVQKAVYHFEQAAEKAKKNNFTFHEAYASERAGACYLQMGRKRLARVCLTDAVNLWRFWGAEAKARKLETDYEQVLWRLPSMAGKARGLSRRGYSGEACCSSEGVLDLEGLSRAFEALSTERNYDRLVRKLVDTALEYGGAEAGAVCRTDDGQVRLEAWKGFGAREVSLCGSSVLSEETRLPVAMIHYVARTGSLLQYNHGETPVVYDPYFDDFGCGSAICIPSMVQSRQCGILYLENRTLDHLFDGRRLRVLKTLASQMAGAMENTRLYESLKDQAEKLQMVNRVLKNEVTDRRAKEDALKEKERELKESGEKLSEANISLKQMLSKSDENMSEIQENMMRNVDDLILPYIERLKGTQLTKAQENLVEMLGKNIDDILSPFARNINAGYFRLTPAEIQTAQLVRSGKTTKEIADLLNLSPRTIDAYRDSIREKLGLKKSGVNLKVYLMQM</sequence>
<dbReference type="InterPro" id="IPR011009">
    <property type="entry name" value="Kinase-like_dom_sf"/>
</dbReference>
<dbReference type="RefSeq" id="WP_180146418.1">
    <property type="nucleotide sequence ID" value="NZ_CAADHO010000014.1"/>
</dbReference>